<reference evidence="1 2" key="1">
    <citation type="submission" date="2016-05" db="EMBL/GenBank/DDBJ databases">
        <title>Comparative analysis of secretome profiles of manganese(II)-oxidizing ascomycete fungi.</title>
        <authorList>
            <consortium name="DOE Joint Genome Institute"/>
            <person name="Zeiner C.A."/>
            <person name="Purvine S.O."/>
            <person name="Zink E.M."/>
            <person name="Wu S."/>
            <person name="Pasa-Tolic L."/>
            <person name="Chaput D.L."/>
            <person name="Haridas S."/>
            <person name="Grigoriev I.V."/>
            <person name="Santelli C.M."/>
            <person name="Hansel C.M."/>
        </authorList>
    </citation>
    <scope>NUCLEOTIDE SEQUENCE [LARGE SCALE GENOMIC DNA]</scope>
    <source>
        <strain evidence="1 2">AP3s5-JAC2a</strain>
    </source>
</reference>
<dbReference type="Proteomes" id="UP000077069">
    <property type="component" value="Unassembled WGS sequence"/>
</dbReference>
<keyword evidence="2" id="KW-1185">Reference proteome</keyword>
<dbReference type="InParanoid" id="A0A177BZN5"/>
<evidence type="ECO:0000313" key="2">
    <source>
        <dbReference type="Proteomes" id="UP000077069"/>
    </source>
</evidence>
<dbReference type="GeneID" id="28769370"/>
<sequence>MAAPARTKPSPIHTQRFSALQPATPSAFSAHKCPCKRLRSPECNCPHDKGCALRSVRPTPTTSSTVKSPFGWGKYTSISTSTAASPAYRQASPGLVDAHSTLQAPSKRPSAYEFGYDGSMSLYPIAPLLIPKPMRRTDTISVSVIKDLPRDVTRTFNGRVVRRKKRPKNITVYEIHPYAKPVVLLTFL</sequence>
<dbReference type="RefSeq" id="XP_018030373.1">
    <property type="nucleotide sequence ID" value="XM_018185884.1"/>
</dbReference>
<gene>
    <name evidence="1" type="ORF">CC84DRAFT_357140</name>
</gene>
<name>A0A177BZN5_9PLEO</name>
<dbReference type="AlphaFoldDB" id="A0A177BZN5"/>
<dbReference type="OrthoDB" id="10371851at2759"/>
<evidence type="ECO:0000313" key="1">
    <source>
        <dbReference type="EMBL" id="OAG00008.1"/>
    </source>
</evidence>
<accession>A0A177BZN5</accession>
<protein>
    <submittedName>
        <fullName evidence="1">Uncharacterized protein</fullName>
    </submittedName>
</protein>
<proteinExistence type="predicted"/>
<dbReference type="EMBL" id="KV441560">
    <property type="protein sequence ID" value="OAG00008.1"/>
    <property type="molecule type" value="Genomic_DNA"/>
</dbReference>
<organism evidence="1 2">
    <name type="scientific">Paraphaeosphaeria sporulosa</name>
    <dbReference type="NCBI Taxonomy" id="1460663"/>
    <lineage>
        <taxon>Eukaryota</taxon>
        <taxon>Fungi</taxon>
        <taxon>Dikarya</taxon>
        <taxon>Ascomycota</taxon>
        <taxon>Pezizomycotina</taxon>
        <taxon>Dothideomycetes</taxon>
        <taxon>Pleosporomycetidae</taxon>
        <taxon>Pleosporales</taxon>
        <taxon>Massarineae</taxon>
        <taxon>Didymosphaeriaceae</taxon>
        <taxon>Paraphaeosphaeria</taxon>
    </lineage>
</organism>